<evidence type="ECO:0000313" key="5">
    <source>
        <dbReference type="Proteomes" id="UP001497392"/>
    </source>
</evidence>
<feature type="domain" description="J" evidence="3">
    <location>
        <begin position="499"/>
        <end position="572"/>
    </location>
</feature>
<dbReference type="InterPro" id="IPR036869">
    <property type="entry name" value="J_dom_sf"/>
</dbReference>
<dbReference type="InterPro" id="IPR001623">
    <property type="entry name" value="DnaJ_domain"/>
</dbReference>
<dbReference type="EMBL" id="CAXHTA020000005">
    <property type="protein sequence ID" value="CAL5221858.1"/>
    <property type="molecule type" value="Genomic_DNA"/>
</dbReference>
<name>A0ABP1FPH0_9CHLO</name>
<evidence type="ECO:0000259" key="3">
    <source>
        <dbReference type="PROSITE" id="PS50076"/>
    </source>
</evidence>
<evidence type="ECO:0000313" key="4">
    <source>
        <dbReference type="EMBL" id="CAL5221858.1"/>
    </source>
</evidence>
<reference evidence="4 5" key="1">
    <citation type="submission" date="2024-06" db="EMBL/GenBank/DDBJ databases">
        <authorList>
            <person name="Kraege A."/>
            <person name="Thomma B."/>
        </authorList>
    </citation>
    <scope>NUCLEOTIDE SEQUENCE [LARGE SCALE GENOMIC DNA]</scope>
</reference>
<dbReference type="PANTHER" id="PTHR24074">
    <property type="entry name" value="CO-CHAPERONE PROTEIN DJLA"/>
    <property type="match status" value="1"/>
</dbReference>
<sequence>MAGRLAYRMLPAVRQALGLPVYHSVDPCQPHAWQLYRHISVYRGDNACVAAFHNGALVPRVVPFQISLQEAQEAFEAWHQSHWLAPGRLLRKGLGSMHAALLPFWIFETTVQVEYSGSVGFPVDNKSMIWREIPWTSGGFKEYPWTLSSMKVYASYRYRRDLADAAKISGVFGRSRILKREEAIKQKAEEVGWGERLEVDVDLDPPSMRQAIAWSFALRNIRRTETEEAGDRLLRSSGADSVRDVKIRLKTLRRRARLIFLPAYVADYNFGKQFNAHGERRPQRFQAVVSGMDPTSIAAERHYSPHKVQAAAAGAMGALGVATGAVGFYGIAPAQLLTVTSAFAVFMVCSAAGLAARMSTQMRREREEQQRLMQEEVDFERIMSLNLGPMNSLEDEQEEARCLGEWKRWQEADKWAWDEVKRQHWAETLWRNQHKRRLEHAVLRRNIAAAEARHKQQAEAEARRRQRWGESHQQRAWNAHHETPFGGSSYGGGRKDFLGYYAMLGLDAEGGLVSEGDVKRAFREAALRWHPDKQKETDAVGKQKAQERFQRIKTAYEVLKDPQMRRDYDSGTMAATG</sequence>
<comment type="caution">
    <text evidence="4">The sequence shown here is derived from an EMBL/GenBank/DDBJ whole genome shotgun (WGS) entry which is preliminary data.</text>
</comment>
<dbReference type="PRINTS" id="PR00625">
    <property type="entry name" value="JDOMAIN"/>
</dbReference>
<dbReference type="Gene3D" id="1.10.287.110">
    <property type="entry name" value="DnaJ domain"/>
    <property type="match status" value="1"/>
</dbReference>
<dbReference type="InterPro" id="IPR050817">
    <property type="entry name" value="DjlA_DnaK_co-chaperone"/>
</dbReference>
<keyword evidence="2" id="KW-0812">Transmembrane</keyword>
<gene>
    <name evidence="4" type="primary">g4119</name>
    <name evidence="4" type="ORF">VP750_LOCUS3517</name>
</gene>
<dbReference type="PROSITE" id="PS00636">
    <property type="entry name" value="DNAJ_1"/>
    <property type="match status" value="1"/>
</dbReference>
<dbReference type="InterPro" id="IPR018253">
    <property type="entry name" value="DnaJ_domain_CS"/>
</dbReference>
<evidence type="ECO:0000256" key="1">
    <source>
        <dbReference type="SAM" id="MobiDB-lite"/>
    </source>
</evidence>
<protein>
    <submittedName>
        <fullName evidence="4">G4119 protein</fullName>
    </submittedName>
</protein>
<dbReference type="SUPFAM" id="SSF46565">
    <property type="entry name" value="Chaperone J-domain"/>
    <property type="match status" value="1"/>
</dbReference>
<dbReference type="SMART" id="SM00271">
    <property type="entry name" value="DnaJ"/>
    <property type="match status" value="1"/>
</dbReference>
<feature type="region of interest" description="Disordered" evidence="1">
    <location>
        <begin position="454"/>
        <end position="475"/>
    </location>
</feature>
<dbReference type="CDD" id="cd06257">
    <property type="entry name" value="DnaJ"/>
    <property type="match status" value="1"/>
</dbReference>
<keyword evidence="2" id="KW-1133">Transmembrane helix</keyword>
<dbReference type="PROSITE" id="PS50076">
    <property type="entry name" value="DNAJ_2"/>
    <property type="match status" value="1"/>
</dbReference>
<evidence type="ECO:0000256" key="2">
    <source>
        <dbReference type="SAM" id="Phobius"/>
    </source>
</evidence>
<feature type="transmembrane region" description="Helical" evidence="2">
    <location>
        <begin position="310"/>
        <end position="331"/>
    </location>
</feature>
<keyword evidence="2" id="KW-0472">Membrane</keyword>
<keyword evidence="5" id="KW-1185">Reference proteome</keyword>
<dbReference type="Pfam" id="PF00226">
    <property type="entry name" value="DnaJ"/>
    <property type="match status" value="1"/>
</dbReference>
<organism evidence="4 5">
    <name type="scientific">Coccomyxa viridis</name>
    <dbReference type="NCBI Taxonomy" id="1274662"/>
    <lineage>
        <taxon>Eukaryota</taxon>
        <taxon>Viridiplantae</taxon>
        <taxon>Chlorophyta</taxon>
        <taxon>core chlorophytes</taxon>
        <taxon>Trebouxiophyceae</taxon>
        <taxon>Trebouxiophyceae incertae sedis</taxon>
        <taxon>Coccomyxaceae</taxon>
        <taxon>Coccomyxa</taxon>
    </lineage>
</organism>
<dbReference type="Proteomes" id="UP001497392">
    <property type="component" value="Unassembled WGS sequence"/>
</dbReference>
<accession>A0ABP1FPH0</accession>
<feature type="transmembrane region" description="Helical" evidence="2">
    <location>
        <begin position="337"/>
        <end position="356"/>
    </location>
</feature>
<proteinExistence type="predicted"/>